<dbReference type="InterPro" id="IPR036689">
    <property type="entry name" value="ESAT-6-like_sf"/>
</dbReference>
<feature type="compositionally biased region" description="Low complexity" evidence="1">
    <location>
        <begin position="212"/>
        <end position="222"/>
    </location>
</feature>
<name>A0A853AJX2_9PSEU</name>
<dbReference type="Proteomes" id="UP000587002">
    <property type="component" value="Unassembled WGS sequence"/>
</dbReference>
<feature type="domain" description="Outer membrane channel protein CpnT-like N-terminal" evidence="2">
    <location>
        <begin position="39"/>
        <end position="154"/>
    </location>
</feature>
<feature type="compositionally biased region" description="Low complexity" evidence="1">
    <location>
        <begin position="268"/>
        <end position="281"/>
    </location>
</feature>
<organism evidence="3 4">
    <name type="scientific">Saccharopolyspora hordei</name>
    <dbReference type="NCBI Taxonomy" id="1838"/>
    <lineage>
        <taxon>Bacteria</taxon>
        <taxon>Bacillati</taxon>
        <taxon>Actinomycetota</taxon>
        <taxon>Actinomycetes</taxon>
        <taxon>Pseudonocardiales</taxon>
        <taxon>Pseudonocardiaceae</taxon>
        <taxon>Saccharopolyspora</taxon>
    </lineage>
</organism>
<keyword evidence="4" id="KW-1185">Reference proteome</keyword>
<reference evidence="3 4" key="1">
    <citation type="submission" date="2020-07" db="EMBL/GenBank/DDBJ databases">
        <title>Sequencing the genomes of 1000 actinobacteria strains.</title>
        <authorList>
            <person name="Klenk H.-P."/>
        </authorList>
    </citation>
    <scope>NUCLEOTIDE SEQUENCE [LARGE SCALE GENOMIC DNA]</scope>
    <source>
        <strain evidence="3 4">DSM 44065</strain>
    </source>
</reference>
<evidence type="ECO:0000259" key="2">
    <source>
        <dbReference type="Pfam" id="PF25547"/>
    </source>
</evidence>
<gene>
    <name evidence="3" type="ORF">HNR68_001183</name>
</gene>
<dbReference type="RefSeq" id="WP_179718429.1">
    <property type="nucleotide sequence ID" value="NZ_BAABFH010000001.1"/>
</dbReference>
<evidence type="ECO:0000256" key="1">
    <source>
        <dbReference type="SAM" id="MobiDB-lite"/>
    </source>
</evidence>
<dbReference type="AlphaFoldDB" id="A0A853AJX2"/>
<protein>
    <submittedName>
        <fullName evidence="3">Uncharacterized protein YukE</fullName>
    </submittedName>
</protein>
<dbReference type="InterPro" id="IPR057746">
    <property type="entry name" value="CpnT-like_N"/>
</dbReference>
<evidence type="ECO:0000313" key="4">
    <source>
        <dbReference type="Proteomes" id="UP000587002"/>
    </source>
</evidence>
<accession>A0A853AJX2</accession>
<feature type="compositionally biased region" description="Basic and acidic residues" evidence="1">
    <location>
        <begin position="376"/>
        <end position="397"/>
    </location>
</feature>
<sequence>MRRDDNAVAEHLDYLARTARDLALEDVVPAQLAELVGHQDDLRAAARVWRETADAVEQATGDVHKHLGGIDAAWQGADAEAFLAHVREVGLAGNDLIDAMRALADVLEHTVESVQEQVDDLGEVIAEAADVVSAALLLPEGGAERARVHLSELADPVQEVVESISDTYRAFARFCDDLEAGRSAGPVQFDDRVPAQPWDFTAPTEAAPPAPEGTEAHANGDAAGSGGTGGEAGGGGAGTVAAGGGGAGTVGAAPDAGEPPLAEGGRTAAGEPSSATPPAAAATGGAVAAGAAGGAVAGGMYGGMMPMGAMGAMGGAQGGGQERKNQSRLRSTPEQLFGTPPEAAPAVFGAPSSQQPNPEPVARSGKLDIPSTLHSDGPRKSIDDALHPKQPGADKPKSAAVGDAPPPKPRTGTASVGDAPPPRRRGED</sequence>
<dbReference type="Pfam" id="PF25547">
    <property type="entry name" value="WXG100_2"/>
    <property type="match status" value="1"/>
</dbReference>
<dbReference type="EMBL" id="JACCFJ010000001">
    <property type="protein sequence ID" value="NYI82553.1"/>
    <property type="molecule type" value="Genomic_DNA"/>
</dbReference>
<dbReference type="SUPFAM" id="SSF140453">
    <property type="entry name" value="EsxAB dimer-like"/>
    <property type="match status" value="1"/>
</dbReference>
<evidence type="ECO:0000313" key="3">
    <source>
        <dbReference type="EMBL" id="NYI82553.1"/>
    </source>
</evidence>
<comment type="caution">
    <text evidence="3">The sequence shown here is derived from an EMBL/GenBank/DDBJ whole genome shotgun (WGS) entry which is preliminary data.</text>
</comment>
<feature type="compositionally biased region" description="Gly residues" evidence="1">
    <location>
        <begin position="223"/>
        <end position="249"/>
    </location>
</feature>
<feature type="region of interest" description="Disordered" evidence="1">
    <location>
        <begin position="314"/>
        <end position="428"/>
    </location>
</feature>
<proteinExistence type="predicted"/>
<dbReference type="Gene3D" id="1.10.287.1060">
    <property type="entry name" value="ESAT-6-like"/>
    <property type="match status" value="1"/>
</dbReference>
<feature type="region of interest" description="Disordered" evidence="1">
    <location>
        <begin position="197"/>
        <end position="281"/>
    </location>
</feature>